<keyword evidence="6" id="KW-0472">Membrane</keyword>
<evidence type="ECO:0000256" key="1">
    <source>
        <dbReference type="ARBA" id="ARBA00004370"/>
    </source>
</evidence>
<dbReference type="AlphaFoldDB" id="A0A401NKV5"/>
<dbReference type="EMBL" id="BFAA01003795">
    <property type="protein sequence ID" value="GCB61506.1"/>
    <property type="molecule type" value="Genomic_DNA"/>
</dbReference>
<sequence length="361" mass="40781">MIQANGTVLHLTSTRQPRCCMLLWSRYRLDKFPDNPPGRERESRFGDNGEGNLHTHRFGRQAVGTEMSRLSLPGNMRRGGSDTNLNLSVTDGLLDFQRDRLTVDQLKQKILKITEQLRIEQEHRDENVAEYLKLVNNADKQQSRRIKQVFEKKNQKSAQNIAGLQKKFDHYHRKLKDVEQNGSQNSKERLREGSGSCTRPANETVGGPSMEGGKGLPGVTLTPPSFVFNKPREIANLIRNKFGSADNIAHLKNSMEDFRREGGPRAFSGSAMLVSKTKYLSDDECSSGSVSGDSNGNSDFAASPKSNSLEREQNKLTAILDELREMKETQSQLSEDIGHLKVQFNSDFRIITQTLQEEHYR</sequence>
<dbReference type="Pfam" id="PF10267">
    <property type="entry name" value="Tmemb_cc2"/>
    <property type="match status" value="1"/>
</dbReference>
<gene>
    <name evidence="8" type="ORF">scyTo_0009355</name>
</gene>
<evidence type="ECO:0000256" key="2">
    <source>
        <dbReference type="ARBA" id="ARBA00008108"/>
    </source>
</evidence>
<comment type="subcellular location">
    <subcellularLocation>
        <location evidence="1">Membrane</location>
    </subcellularLocation>
</comment>
<dbReference type="InterPro" id="IPR019394">
    <property type="entry name" value="TEX28/TMCC"/>
</dbReference>
<dbReference type="STRING" id="75743.A0A401NKV5"/>
<keyword evidence="5" id="KW-0175">Coiled coil</keyword>
<evidence type="ECO:0000256" key="4">
    <source>
        <dbReference type="ARBA" id="ARBA00022989"/>
    </source>
</evidence>
<dbReference type="GO" id="GO:0016020">
    <property type="term" value="C:membrane"/>
    <property type="evidence" value="ECO:0007669"/>
    <property type="project" value="UniProtKB-SubCell"/>
</dbReference>
<feature type="region of interest" description="Disordered" evidence="7">
    <location>
        <begin position="33"/>
        <end position="55"/>
    </location>
</feature>
<evidence type="ECO:0000313" key="8">
    <source>
        <dbReference type="EMBL" id="GCB61506.1"/>
    </source>
</evidence>
<evidence type="ECO:0000256" key="7">
    <source>
        <dbReference type="SAM" id="MobiDB-lite"/>
    </source>
</evidence>
<keyword evidence="4" id="KW-1133">Transmembrane helix</keyword>
<accession>A0A401NKV5</accession>
<comment type="caution">
    <text evidence="8">The sequence shown here is derived from an EMBL/GenBank/DDBJ whole genome shotgun (WGS) entry which is preliminary data.</text>
</comment>
<keyword evidence="9" id="KW-1185">Reference proteome</keyword>
<reference evidence="8 9" key="1">
    <citation type="journal article" date="2018" name="Nat. Ecol. Evol.">
        <title>Shark genomes provide insights into elasmobranch evolution and the origin of vertebrates.</title>
        <authorList>
            <person name="Hara Y"/>
            <person name="Yamaguchi K"/>
            <person name="Onimaru K"/>
            <person name="Kadota M"/>
            <person name="Koyanagi M"/>
            <person name="Keeley SD"/>
            <person name="Tatsumi K"/>
            <person name="Tanaka K"/>
            <person name="Motone F"/>
            <person name="Kageyama Y"/>
            <person name="Nozu R"/>
            <person name="Adachi N"/>
            <person name="Nishimura O"/>
            <person name="Nakagawa R"/>
            <person name="Tanegashima C"/>
            <person name="Kiyatake I"/>
            <person name="Matsumoto R"/>
            <person name="Murakumo K"/>
            <person name="Nishida K"/>
            <person name="Terakita A"/>
            <person name="Kuratani S"/>
            <person name="Sato K"/>
            <person name="Hyodo S Kuraku.S."/>
        </authorList>
    </citation>
    <scope>NUCLEOTIDE SEQUENCE [LARGE SCALE GENOMIC DNA]</scope>
</reference>
<feature type="compositionally biased region" description="Basic and acidic residues" evidence="7">
    <location>
        <begin position="33"/>
        <end position="47"/>
    </location>
</feature>
<name>A0A401NKV5_SCYTO</name>
<evidence type="ECO:0000256" key="3">
    <source>
        <dbReference type="ARBA" id="ARBA00022692"/>
    </source>
</evidence>
<keyword evidence="3" id="KW-0812">Transmembrane</keyword>
<proteinExistence type="inferred from homology"/>
<comment type="similarity">
    <text evidence="2">Belongs to the TEX28 family.</text>
</comment>
<dbReference type="PANTHER" id="PTHR17613:SF8">
    <property type="entry name" value="TRANSMEMBRANE AND COILED-COIL DOMAIN PROTEIN 3"/>
    <property type="match status" value="1"/>
</dbReference>
<protein>
    <recommendedName>
        <fullName evidence="10">Transmembrane and coiled-coil domain family 3</fullName>
    </recommendedName>
</protein>
<dbReference type="GO" id="GO:0012505">
    <property type="term" value="C:endomembrane system"/>
    <property type="evidence" value="ECO:0007669"/>
    <property type="project" value="TreeGrafter"/>
</dbReference>
<organism evidence="8 9">
    <name type="scientific">Scyliorhinus torazame</name>
    <name type="common">Cloudy catshark</name>
    <name type="synonym">Catulus torazame</name>
    <dbReference type="NCBI Taxonomy" id="75743"/>
    <lineage>
        <taxon>Eukaryota</taxon>
        <taxon>Metazoa</taxon>
        <taxon>Chordata</taxon>
        <taxon>Craniata</taxon>
        <taxon>Vertebrata</taxon>
        <taxon>Chondrichthyes</taxon>
        <taxon>Elasmobranchii</taxon>
        <taxon>Galeomorphii</taxon>
        <taxon>Galeoidea</taxon>
        <taxon>Carcharhiniformes</taxon>
        <taxon>Scyliorhinidae</taxon>
        <taxon>Scyliorhinus</taxon>
    </lineage>
</organism>
<evidence type="ECO:0008006" key="10">
    <source>
        <dbReference type="Google" id="ProtNLM"/>
    </source>
</evidence>
<evidence type="ECO:0000313" key="9">
    <source>
        <dbReference type="Proteomes" id="UP000288216"/>
    </source>
</evidence>
<feature type="region of interest" description="Disordered" evidence="7">
    <location>
        <begin position="177"/>
        <end position="216"/>
    </location>
</feature>
<dbReference type="OrthoDB" id="10072335at2759"/>
<feature type="compositionally biased region" description="Low complexity" evidence="7">
    <location>
        <begin position="286"/>
        <end position="299"/>
    </location>
</feature>
<dbReference type="Proteomes" id="UP000288216">
    <property type="component" value="Unassembled WGS sequence"/>
</dbReference>
<dbReference type="PANTHER" id="PTHR17613">
    <property type="entry name" value="CEREBRAL PROTEIN-11-RELATED"/>
    <property type="match status" value="1"/>
</dbReference>
<evidence type="ECO:0000256" key="6">
    <source>
        <dbReference type="ARBA" id="ARBA00023136"/>
    </source>
</evidence>
<evidence type="ECO:0000256" key="5">
    <source>
        <dbReference type="ARBA" id="ARBA00023054"/>
    </source>
</evidence>
<feature type="region of interest" description="Disordered" evidence="7">
    <location>
        <begin position="284"/>
        <end position="309"/>
    </location>
</feature>